<organism evidence="2 3">
    <name type="scientific">Reticulomyxa filosa</name>
    <dbReference type="NCBI Taxonomy" id="46433"/>
    <lineage>
        <taxon>Eukaryota</taxon>
        <taxon>Sar</taxon>
        <taxon>Rhizaria</taxon>
        <taxon>Retaria</taxon>
        <taxon>Foraminifera</taxon>
        <taxon>Monothalamids</taxon>
        <taxon>Reticulomyxidae</taxon>
        <taxon>Reticulomyxa</taxon>
    </lineage>
</organism>
<protein>
    <submittedName>
        <fullName evidence="2">Uncharacterized protein</fullName>
    </submittedName>
</protein>
<name>X6NYF9_RETFI</name>
<reference evidence="2 3" key="1">
    <citation type="journal article" date="2013" name="Curr. Biol.">
        <title>The Genome of the Foraminiferan Reticulomyxa filosa.</title>
        <authorList>
            <person name="Glockner G."/>
            <person name="Hulsmann N."/>
            <person name="Schleicher M."/>
            <person name="Noegel A.A."/>
            <person name="Eichinger L."/>
            <person name="Gallinger C."/>
            <person name="Pawlowski J."/>
            <person name="Sierra R."/>
            <person name="Euteneuer U."/>
            <person name="Pillet L."/>
            <person name="Moustafa A."/>
            <person name="Platzer M."/>
            <person name="Groth M."/>
            <person name="Szafranski K."/>
            <person name="Schliwa M."/>
        </authorList>
    </citation>
    <scope>NUCLEOTIDE SEQUENCE [LARGE SCALE GENOMIC DNA]</scope>
</reference>
<feature type="compositionally biased region" description="Basic and acidic residues" evidence="1">
    <location>
        <begin position="235"/>
        <end position="244"/>
    </location>
</feature>
<dbReference type="EMBL" id="ASPP01005250">
    <property type="protein sequence ID" value="ETO30898.1"/>
    <property type="molecule type" value="Genomic_DNA"/>
</dbReference>
<gene>
    <name evidence="2" type="ORF">RFI_06222</name>
</gene>
<evidence type="ECO:0000313" key="3">
    <source>
        <dbReference type="Proteomes" id="UP000023152"/>
    </source>
</evidence>
<feature type="compositionally biased region" description="Polar residues" evidence="1">
    <location>
        <begin position="209"/>
        <end position="219"/>
    </location>
</feature>
<feature type="non-terminal residue" evidence="2">
    <location>
        <position position="268"/>
    </location>
</feature>
<evidence type="ECO:0000256" key="1">
    <source>
        <dbReference type="SAM" id="MobiDB-lite"/>
    </source>
</evidence>
<feature type="compositionally biased region" description="Basic and acidic residues" evidence="1">
    <location>
        <begin position="133"/>
        <end position="195"/>
    </location>
</feature>
<sequence length="268" mass="30455">MAEESGKEEIKDFLKVLRPQYVNKILEQLFDVLECDDMGSVIVLPDEKWRGIFKAVGLSEGQQPKLLNALNEWRRKKNLEPLDVNAFMRGGTEKPQLKKNRVALLVHFQPSKPVEANPESSKEPTKPNIQNNEEIKEEKPKCEKEPFPKDSEKAKEPPLKDDEKAKEPSLKDDENAKEHLPKEKPKELVPKRVEPEEQPTPAKSESKSKPGQNILNSEKNATDEDVKDGATPVKKKGEYEHGKVEKKKEYGKVANVNSRSDTVAFDLK</sequence>
<keyword evidence="3" id="KW-1185">Reference proteome</keyword>
<proteinExistence type="predicted"/>
<evidence type="ECO:0000313" key="2">
    <source>
        <dbReference type="EMBL" id="ETO30898.1"/>
    </source>
</evidence>
<accession>X6NYF9</accession>
<dbReference type="Proteomes" id="UP000023152">
    <property type="component" value="Unassembled WGS sequence"/>
</dbReference>
<comment type="caution">
    <text evidence="2">The sequence shown here is derived from an EMBL/GenBank/DDBJ whole genome shotgun (WGS) entry which is preliminary data.</text>
</comment>
<feature type="region of interest" description="Disordered" evidence="1">
    <location>
        <begin position="109"/>
        <end position="244"/>
    </location>
</feature>
<dbReference type="AlphaFoldDB" id="X6NYF9"/>